<keyword evidence="2" id="KW-1185">Reference proteome</keyword>
<protein>
    <submittedName>
        <fullName evidence="1">Uncharacterized protein</fullName>
    </submittedName>
</protein>
<gene>
    <name evidence="1" type="ORF">F5891DRAFT_980442</name>
</gene>
<proteinExistence type="predicted"/>
<dbReference type="GeneID" id="64671299"/>
<reference evidence="1" key="1">
    <citation type="journal article" date="2020" name="New Phytol.">
        <title>Comparative genomics reveals dynamic genome evolution in host specialist ectomycorrhizal fungi.</title>
        <authorList>
            <person name="Lofgren L.A."/>
            <person name="Nguyen N.H."/>
            <person name="Vilgalys R."/>
            <person name="Ruytinx J."/>
            <person name="Liao H.L."/>
            <person name="Branco S."/>
            <person name="Kuo A."/>
            <person name="LaButti K."/>
            <person name="Lipzen A."/>
            <person name="Andreopoulos W."/>
            <person name="Pangilinan J."/>
            <person name="Riley R."/>
            <person name="Hundley H."/>
            <person name="Na H."/>
            <person name="Barry K."/>
            <person name="Grigoriev I.V."/>
            <person name="Stajich J.E."/>
            <person name="Kennedy P.G."/>
        </authorList>
    </citation>
    <scope>NUCLEOTIDE SEQUENCE</scope>
    <source>
        <strain evidence="1">FC203</strain>
    </source>
</reference>
<accession>A0AAD4HJP1</accession>
<dbReference type="Proteomes" id="UP001195769">
    <property type="component" value="Unassembled WGS sequence"/>
</dbReference>
<dbReference type="AlphaFoldDB" id="A0AAD4HJP1"/>
<evidence type="ECO:0000313" key="2">
    <source>
        <dbReference type="Proteomes" id="UP001195769"/>
    </source>
</evidence>
<comment type="caution">
    <text evidence="1">The sequence shown here is derived from an EMBL/GenBank/DDBJ whole genome shotgun (WGS) entry which is preliminary data.</text>
</comment>
<name>A0AAD4HJP1_9AGAM</name>
<dbReference type="EMBL" id="JABBWK010000028">
    <property type="protein sequence ID" value="KAG1900150.1"/>
    <property type="molecule type" value="Genomic_DNA"/>
</dbReference>
<sequence>MKTQLHSGYDCDQNVELEGILVPTTQQSHRNCRLLLMKWKGKVMLTEEKKMSGSYAINVLKKKFIIDNDEVERKMSILGCCSGTTAVPTWLTLTIEQIGDAQVGCSSGKVVKSFHFTGVHNLDCVMLWIWRDLFIVMLADGTKCQKSAIPDMLDDICSQFGWNALKLLLYGGQKCKLH</sequence>
<dbReference type="RefSeq" id="XP_041225726.1">
    <property type="nucleotide sequence ID" value="XM_041377001.1"/>
</dbReference>
<evidence type="ECO:0000313" key="1">
    <source>
        <dbReference type="EMBL" id="KAG1900150.1"/>
    </source>
</evidence>
<organism evidence="1 2">
    <name type="scientific">Suillus fuscotomentosus</name>
    <dbReference type="NCBI Taxonomy" id="1912939"/>
    <lineage>
        <taxon>Eukaryota</taxon>
        <taxon>Fungi</taxon>
        <taxon>Dikarya</taxon>
        <taxon>Basidiomycota</taxon>
        <taxon>Agaricomycotina</taxon>
        <taxon>Agaricomycetes</taxon>
        <taxon>Agaricomycetidae</taxon>
        <taxon>Boletales</taxon>
        <taxon>Suillineae</taxon>
        <taxon>Suillaceae</taxon>
        <taxon>Suillus</taxon>
    </lineage>
</organism>